<reference evidence="1" key="1">
    <citation type="submission" date="2016-09" db="EMBL/GenBank/DDBJ databases">
        <title>IS1411 activates the second repA gene of the plasmid pG20 in Pseudomonas fluorescens PC20.</title>
        <authorList>
            <person name="Naanuri E."/>
            <person name="Heinaru E."/>
            <person name="Joesaar M."/>
            <person name="Heinaru A."/>
        </authorList>
    </citation>
    <scope>NUCLEOTIDE SEQUENCE</scope>
    <source>
        <strain evidence="1">PC20</strain>
        <plasmid evidence="1">pG20</plasmid>
    </source>
</reference>
<evidence type="ECO:0000313" key="1">
    <source>
        <dbReference type="EMBL" id="ARJ57916.1"/>
    </source>
</evidence>
<name>A0A1W6C0J0_PSEFL</name>
<organism evidence="1">
    <name type="scientific">Pseudomonas fluorescens</name>
    <dbReference type="NCBI Taxonomy" id="294"/>
    <lineage>
        <taxon>Bacteria</taxon>
        <taxon>Pseudomonadati</taxon>
        <taxon>Pseudomonadota</taxon>
        <taxon>Gammaproteobacteria</taxon>
        <taxon>Pseudomonadales</taxon>
        <taxon>Pseudomonadaceae</taxon>
        <taxon>Pseudomonas</taxon>
    </lineage>
</organism>
<protein>
    <submittedName>
        <fullName evidence="1">Uncharacterized protein</fullName>
    </submittedName>
</protein>
<geneLocation type="plasmid" evidence="1">
    <name>pG20</name>
</geneLocation>
<dbReference type="AlphaFoldDB" id="A0A1W6C0J0"/>
<sequence>MQCYQVSINLNEGGTKPVVFVADNAEHAKIRALFVYFEEGEIGDAELMDEDKWISFKNSNHN</sequence>
<dbReference type="EMBL" id="KX893538">
    <property type="protein sequence ID" value="ARJ57916.1"/>
    <property type="molecule type" value="Genomic_DNA"/>
</dbReference>
<accession>A0A1W6C0J0</accession>
<keyword evidence="1" id="KW-0614">Plasmid</keyword>
<dbReference type="RefSeq" id="WP_172689313.1">
    <property type="nucleotide sequence ID" value="NZ_KX893538.1"/>
</dbReference>
<proteinExistence type="predicted"/>